<evidence type="ECO:0000313" key="9">
    <source>
        <dbReference type="Proteomes" id="UP000319383"/>
    </source>
</evidence>
<feature type="domain" description="Thioredoxin" evidence="7">
    <location>
        <begin position="29"/>
        <end position="195"/>
    </location>
</feature>
<dbReference type="InterPro" id="IPR013766">
    <property type="entry name" value="Thioredoxin_domain"/>
</dbReference>
<evidence type="ECO:0000256" key="2">
    <source>
        <dbReference type="ARBA" id="ARBA00022559"/>
    </source>
</evidence>
<evidence type="ECO:0000256" key="5">
    <source>
        <dbReference type="RuleBase" id="RU000499"/>
    </source>
</evidence>
<dbReference type="GO" id="GO:0034599">
    <property type="term" value="P:cellular response to oxidative stress"/>
    <property type="evidence" value="ECO:0007669"/>
    <property type="project" value="TreeGrafter"/>
</dbReference>
<keyword evidence="3 5" id="KW-0560">Oxidoreductase</keyword>
<comment type="similarity">
    <text evidence="1 5">Belongs to the glutathione peroxidase family.</text>
</comment>
<dbReference type="AlphaFoldDB" id="A0A517ZP28"/>
<protein>
    <recommendedName>
        <fullName evidence="5">Glutathione peroxidase</fullName>
    </recommendedName>
</protein>
<dbReference type="InterPro" id="IPR000889">
    <property type="entry name" value="Glutathione_peroxidase"/>
</dbReference>
<evidence type="ECO:0000256" key="1">
    <source>
        <dbReference type="ARBA" id="ARBA00006926"/>
    </source>
</evidence>
<dbReference type="CDD" id="cd00340">
    <property type="entry name" value="GSH_Peroxidase"/>
    <property type="match status" value="1"/>
</dbReference>
<feature type="active site" evidence="4">
    <location>
        <position position="69"/>
    </location>
</feature>
<evidence type="ECO:0000256" key="4">
    <source>
        <dbReference type="PIRSR" id="PIRSR000303-1"/>
    </source>
</evidence>
<dbReference type="SUPFAM" id="SSF52833">
    <property type="entry name" value="Thioredoxin-like"/>
    <property type="match status" value="1"/>
</dbReference>
<dbReference type="EMBL" id="CP036276">
    <property type="protein sequence ID" value="QDU44233.1"/>
    <property type="molecule type" value="Genomic_DNA"/>
</dbReference>
<dbReference type="PROSITE" id="PS00460">
    <property type="entry name" value="GLUTATHIONE_PEROXID_1"/>
    <property type="match status" value="1"/>
</dbReference>
<dbReference type="PROSITE" id="PS51352">
    <property type="entry name" value="THIOREDOXIN_2"/>
    <property type="match status" value="1"/>
</dbReference>
<dbReference type="Proteomes" id="UP000319383">
    <property type="component" value="Chromosome"/>
</dbReference>
<dbReference type="InterPro" id="IPR036249">
    <property type="entry name" value="Thioredoxin-like_sf"/>
</dbReference>
<gene>
    <name evidence="8" type="primary">gpx1</name>
    <name evidence="8" type="ORF">Mal52_27110</name>
</gene>
<proteinExistence type="inferred from homology"/>
<evidence type="ECO:0000256" key="6">
    <source>
        <dbReference type="SAM" id="SignalP"/>
    </source>
</evidence>
<dbReference type="FunFam" id="3.40.30.10:FF:000010">
    <property type="entry name" value="Glutathione peroxidase"/>
    <property type="match status" value="1"/>
</dbReference>
<sequence precursor="true">MKRSLIVATGLVMVLASLSFADKDKEKGSGKKKEHPVFSQEMKSLTGKKVDLSKYKGKVLIVVNTASQCGATPQYEQLEELHEKYGDKGLAVLGFPCNQFGKQEPGTSEEIISFCEENYGVKFDMFSKVDVNGEDAPPLYKFLTSDKTGLKDTGDVKWNFEKFLINRDGKVVARFRTPVKPDAPEVIKAVEAELAKK</sequence>
<dbReference type="Gene3D" id="3.40.30.10">
    <property type="entry name" value="Glutaredoxin"/>
    <property type="match status" value="1"/>
</dbReference>
<feature type="signal peptide" evidence="6">
    <location>
        <begin position="1"/>
        <end position="21"/>
    </location>
</feature>
<dbReference type="PROSITE" id="PS51355">
    <property type="entry name" value="GLUTATHIONE_PEROXID_3"/>
    <property type="match status" value="1"/>
</dbReference>
<keyword evidence="2 5" id="KW-0575">Peroxidase</keyword>
<accession>A0A517ZP28</accession>
<dbReference type="PIRSF" id="PIRSF000303">
    <property type="entry name" value="Glutathion_perox"/>
    <property type="match status" value="1"/>
</dbReference>
<organism evidence="8 9">
    <name type="scientific">Symmachiella dynata</name>
    <dbReference type="NCBI Taxonomy" id="2527995"/>
    <lineage>
        <taxon>Bacteria</taxon>
        <taxon>Pseudomonadati</taxon>
        <taxon>Planctomycetota</taxon>
        <taxon>Planctomycetia</taxon>
        <taxon>Planctomycetales</taxon>
        <taxon>Planctomycetaceae</taxon>
        <taxon>Symmachiella</taxon>
    </lineage>
</organism>
<dbReference type="KEGG" id="sdyn:Mal52_27110"/>
<evidence type="ECO:0000256" key="3">
    <source>
        <dbReference type="ARBA" id="ARBA00023002"/>
    </source>
</evidence>
<dbReference type="PANTHER" id="PTHR11592">
    <property type="entry name" value="GLUTATHIONE PEROXIDASE"/>
    <property type="match status" value="1"/>
</dbReference>
<evidence type="ECO:0000313" key="8">
    <source>
        <dbReference type="EMBL" id="QDU44233.1"/>
    </source>
</evidence>
<feature type="chain" id="PRO_5022028724" description="Glutathione peroxidase" evidence="6">
    <location>
        <begin position="22"/>
        <end position="197"/>
    </location>
</feature>
<dbReference type="PANTHER" id="PTHR11592:SF78">
    <property type="entry name" value="GLUTATHIONE PEROXIDASE"/>
    <property type="match status" value="1"/>
</dbReference>
<dbReference type="PROSITE" id="PS00763">
    <property type="entry name" value="GLUTATHIONE_PEROXID_2"/>
    <property type="match status" value="1"/>
</dbReference>
<reference evidence="8 9" key="1">
    <citation type="submission" date="2019-02" db="EMBL/GenBank/DDBJ databases">
        <title>Deep-cultivation of Planctomycetes and their phenomic and genomic characterization uncovers novel biology.</title>
        <authorList>
            <person name="Wiegand S."/>
            <person name="Jogler M."/>
            <person name="Boedeker C."/>
            <person name="Pinto D."/>
            <person name="Vollmers J."/>
            <person name="Rivas-Marin E."/>
            <person name="Kohn T."/>
            <person name="Peeters S.H."/>
            <person name="Heuer A."/>
            <person name="Rast P."/>
            <person name="Oberbeckmann S."/>
            <person name="Bunk B."/>
            <person name="Jeske O."/>
            <person name="Meyerdierks A."/>
            <person name="Storesund J.E."/>
            <person name="Kallscheuer N."/>
            <person name="Luecker S."/>
            <person name="Lage O.M."/>
            <person name="Pohl T."/>
            <person name="Merkel B.J."/>
            <person name="Hornburger P."/>
            <person name="Mueller R.-W."/>
            <person name="Bruemmer F."/>
            <person name="Labrenz M."/>
            <person name="Spormann A.M."/>
            <person name="Op den Camp H."/>
            <person name="Overmann J."/>
            <person name="Amann R."/>
            <person name="Jetten M.S.M."/>
            <person name="Mascher T."/>
            <person name="Medema M.H."/>
            <person name="Devos D.P."/>
            <person name="Kaster A.-K."/>
            <person name="Ovreas L."/>
            <person name="Rohde M."/>
            <person name="Galperin M.Y."/>
            <person name="Jogler C."/>
        </authorList>
    </citation>
    <scope>NUCLEOTIDE SEQUENCE [LARGE SCALE GENOMIC DNA]</scope>
    <source>
        <strain evidence="8 9">Mal52</strain>
    </source>
</reference>
<dbReference type="RefSeq" id="WP_145376622.1">
    <property type="nucleotide sequence ID" value="NZ_CP036276.1"/>
</dbReference>
<dbReference type="InterPro" id="IPR029760">
    <property type="entry name" value="GPX_CS"/>
</dbReference>
<dbReference type="GO" id="GO:0004601">
    <property type="term" value="F:peroxidase activity"/>
    <property type="evidence" value="ECO:0007669"/>
    <property type="project" value="UniProtKB-KW"/>
</dbReference>
<keyword evidence="6" id="KW-0732">Signal</keyword>
<dbReference type="Pfam" id="PF00255">
    <property type="entry name" value="GSHPx"/>
    <property type="match status" value="1"/>
</dbReference>
<keyword evidence="9" id="KW-1185">Reference proteome</keyword>
<evidence type="ECO:0000259" key="7">
    <source>
        <dbReference type="PROSITE" id="PS51352"/>
    </source>
</evidence>
<dbReference type="PRINTS" id="PR01011">
    <property type="entry name" value="GLUTPROXDASE"/>
</dbReference>
<name>A0A517ZP28_9PLAN</name>
<dbReference type="InterPro" id="IPR029759">
    <property type="entry name" value="GPX_AS"/>
</dbReference>